<evidence type="ECO:0000313" key="2">
    <source>
        <dbReference type="EMBL" id="KXS18535.1"/>
    </source>
</evidence>
<feature type="transmembrane region" description="Helical" evidence="1">
    <location>
        <begin position="180"/>
        <end position="204"/>
    </location>
</feature>
<evidence type="ECO:0000256" key="1">
    <source>
        <dbReference type="SAM" id="Phobius"/>
    </source>
</evidence>
<keyword evidence="1" id="KW-1133">Transmembrane helix</keyword>
<feature type="transmembrane region" description="Helical" evidence="1">
    <location>
        <begin position="91"/>
        <end position="109"/>
    </location>
</feature>
<proteinExistence type="predicted"/>
<keyword evidence="1" id="KW-0812">Transmembrane</keyword>
<feature type="transmembrane region" description="Helical" evidence="1">
    <location>
        <begin position="225"/>
        <end position="245"/>
    </location>
</feature>
<name>A0A139APX2_GONPJ</name>
<reference evidence="2 3" key="1">
    <citation type="journal article" date="2015" name="Genome Biol. Evol.">
        <title>Phylogenomic analyses indicate that early fungi evolved digesting cell walls of algal ancestors of land plants.</title>
        <authorList>
            <person name="Chang Y."/>
            <person name="Wang S."/>
            <person name="Sekimoto S."/>
            <person name="Aerts A.L."/>
            <person name="Choi C."/>
            <person name="Clum A."/>
            <person name="LaButti K.M."/>
            <person name="Lindquist E.A."/>
            <person name="Yee Ngan C."/>
            <person name="Ohm R.A."/>
            <person name="Salamov A.A."/>
            <person name="Grigoriev I.V."/>
            <person name="Spatafora J.W."/>
            <person name="Berbee M.L."/>
        </authorList>
    </citation>
    <scope>NUCLEOTIDE SEQUENCE [LARGE SCALE GENOMIC DNA]</scope>
    <source>
        <strain evidence="2 3">JEL478</strain>
    </source>
</reference>
<organism evidence="2 3">
    <name type="scientific">Gonapodya prolifera (strain JEL478)</name>
    <name type="common">Monoblepharis prolifera</name>
    <dbReference type="NCBI Taxonomy" id="1344416"/>
    <lineage>
        <taxon>Eukaryota</taxon>
        <taxon>Fungi</taxon>
        <taxon>Fungi incertae sedis</taxon>
        <taxon>Chytridiomycota</taxon>
        <taxon>Chytridiomycota incertae sedis</taxon>
        <taxon>Monoblepharidomycetes</taxon>
        <taxon>Monoblepharidales</taxon>
        <taxon>Gonapodyaceae</taxon>
        <taxon>Gonapodya</taxon>
    </lineage>
</organism>
<gene>
    <name evidence="2" type="ORF">M427DRAFT_53907</name>
</gene>
<sequence length="254" mass="28056">MAVLHGVQAVACLGAGLAVPKLSNFKTPFITVFTDWSTGIPVPSMQNRGLFPFVAVVSGFGFLSSLFHVIVLLFFKTYLADLRRGINKFRWIEYAFSSSLMIGLIGILFGMYDIISLILVMSVNACMNFFGYMMELHNSLTGGQVDWTAFWFGTFAGVVPWAAIFSYLGTAASQGNVPGFVWAILVTYFVMFNTFPINMIGQYMRRGFWADKDFPGSGYYKGEKVYQVLSLVAKSLLLWLVVGGANQPNAIAGR</sequence>
<dbReference type="NCBIfam" id="NF038020">
    <property type="entry name" value="HeR"/>
    <property type="match status" value="1"/>
</dbReference>
<evidence type="ECO:0000313" key="3">
    <source>
        <dbReference type="Proteomes" id="UP000070544"/>
    </source>
</evidence>
<feature type="transmembrane region" description="Helical" evidence="1">
    <location>
        <begin position="145"/>
        <end position="168"/>
    </location>
</feature>
<dbReference type="Pfam" id="PF18761">
    <property type="entry name" value="Heliorhodopsin"/>
    <property type="match status" value="1"/>
</dbReference>
<dbReference type="Proteomes" id="UP000070544">
    <property type="component" value="Unassembled WGS sequence"/>
</dbReference>
<protein>
    <submittedName>
        <fullName evidence="2">Uncharacterized protein</fullName>
    </submittedName>
</protein>
<dbReference type="InterPro" id="IPR041113">
    <property type="entry name" value="Heliorhodopsin"/>
</dbReference>
<dbReference type="EMBL" id="KQ965742">
    <property type="protein sequence ID" value="KXS18535.1"/>
    <property type="molecule type" value="Genomic_DNA"/>
</dbReference>
<feature type="transmembrane region" description="Helical" evidence="1">
    <location>
        <begin position="50"/>
        <end position="79"/>
    </location>
</feature>
<dbReference type="OrthoDB" id="2129259at2759"/>
<keyword evidence="1" id="KW-0472">Membrane</keyword>
<keyword evidence="3" id="KW-1185">Reference proteome</keyword>
<dbReference type="Gene3D" id="1.20.1070.10">
    <property type="entry name" value="Rhodopsin 7-helix transmembrane proteins"/>
    <property type="match status" value="1"/>
</dbReference>
<dbReference type="AlphaFoldDB" id="A0A139APX2"/>
<accession>A0A139APX2</accession>